<keyword evidence="4" id="KW-0157">Chromophore</keyword>
<protein>
    <submittedName>
        <fullName evidence="6">Deoxyribodipyrimidine photolyase</fullName>
    </submittedName>
</protein>
<keyword evidence="3" id="KW-0274">FAD</keyword>
<proteinExistence type="predicted"/>
<keyword evidence="6" id="KW-0456">Lyase</keyword>
<dbReference type="GO" id="GO:0071949">
    <property type="term" value="F:FAD binding"/>
    <property type="evidence" value="ECO:0007669"/>
    <property type="project" value="TreeGrafter"/>
</dbReference>
<dbReference type="GO" id="GO:0003677">
    <property type="term" value="F:DNA binding"/>
    <property type="evidence" value="ECO:0007669"/>
    <property type="project" value="TreeGrafter"/>
</dbReference>
<comment type="cofactor">
    <cofactor evidence="1">
        <name>FAD</name>
        <dbReference type="ChEBI" id="CHEBI:57692"/>
    </cofactor>
</comment>
<keyword evidence="2" id="KW-0285">Flavoprotein</keyword>
<dbReference type="Proteomes" id="UP000594342">
    <property type="component" value="Unassembled WGS sequence"/>
</dbReference>
<dbReference type="PROSITE" id="PS00394">
    <property type="entry name" value="DNA_PHOTOLYASES_1_1"/>
    <property type="match status" value="1"/>
</dbReference>
<dbReference type="Gene3D" id="3.40.50.620">
    <property type="entry name" value="HUPs"/>
    <property type="match status" value="1"/>
</dbReference>
<dbReference type="PANTHER" id="PTHR11455:SF9">
    <property type="entry name" value="CRYPTOCHROME CIRCADIAN CLOCK 5 ISOFORM X1"/>
    <property type="match status" value="1"/>
</dbReference>
<dbReference type="PROSITE" id="PS51645">
    <property type="entry name" value="PHR_CRY_ALPHA_BETA"/>
    <property type="match status" value="1"/>
</dbReference>
<dbReference type="InterPro" id="IPR036155">
    <property type="entry name" value="Crypto/Photolyase_N_sf"/>
</dbReference>
<reference evidence="6 7" key="1">
    <citation type="submission" date="2018-10" db="EMBL/GenBank/DDBJ databases">
        <authorList>
            <consortium name="IHU Genomes"/>
        </authorList>
    </citation>
    <scope>NUCLEOTIDE SEQUENCE [LARGE SCALE GENOMIC DNA]</scope>
    <source>
        <strain evidence="6 7">A1</strain>
    </source>
</reference>
<dbReference type="InterPro" id="IPR018394">
    <property type="entry name" value="DNA_photolyase_1_CS_C"/>
</dbReference>
<comment type="caution">
    <text evidence="6">The sequence shown here is derived from an EMBL/GenBank/DDBJ whole genome shotgun (WGS) entry which is preliminary data.</text>
</comment>
<keyword evidence="7" id="KW-1185">Reference proteome</keyword>
<dbReference type="GO" id="GO:0003904">
    <property type="term" value="F:deoxyribodipyrimidine photo-lyase activity"/>
    <property type="evidence" value="ECO:0007669"/>
    <property type="project" value="TreeGrafter"/>
</dbReference>
<evidence type="ECO:0000313" key="7">
    <source>
        <dbReference type="Proteomes" id="UP000594342"/>
    </source>
</evidence>
<dbReference type="PRINTS" id="PR00147">
    <property type="entry name" value="DNAPHOTLYASE"/>
</dbReference>
<evidence type="ECO:0000256" key="1">
    <source>
        <dbReference type="ARBA" id="ARBA00001974"/>
    </source>
</evidence>
<dbReference type="Gene3D" id="1.10.579.10">
    <property type="entry name" value="DNA Cyclobutane Dipyrimidine Photolyase, subunit A, domain 3"/>
    <property type="match status" value="1"/>
</dbReference>
<dbReference type="InterPro" id="IPR014729">
    <property type="entry name" value="Rossmann-like_a/b/a_fold"/>
</dbReference>
<dbReference type="Pfam" id="PF00875">
    <property type="entry name" value="DNA_photolyase"/>
    <property type="match status" value="1"/>
</dbReference>
<evidence type="ECO:0000256" key="3">
    <source>
        <dbReference type="ARBA" id="ARBA00022827"/>
    </source>
</evidence>
<evidence type="ECO:0000313" key="6">
    <source>
        <dbReference type="EMBL" id="VBB17907.1"/>
    </source>
</evidence>
<dbReference type="Pfam" id="PF03441">
    <property type="entry name" value="FAD_binding_7"/>
    <property type="match status" value="1"/>
</dbReference>
<dbReference type="Gene3D" id="1.25.40.80">
    <property type="match status" value="1"/>
</dbReference>
<dbReference type="SUPFAM" id="SSF52425">
    <property type="entry name" value="Cryptochrome/photolyase, N-terminal domain"/>
    <property type="match status" value="1"/>
</dbReference>
<dbReference type="PANTHER" id="PTHR11455">
    <property type="entry name" value="CRYPTOCHROME"/>
    <property type="match status" value="1"/>
</dbReference>
<dbReference type="InterPro" id="IPR006050">
    <property type="entry name" value="DNA_photolyase_N"/>
</dbReference>
<name>A0A5K0U7W7_9VIRU</name>
<dbReference type="EMBL" id="UPSH01000001">
    <property type="protein sequence ID" value="VBB17907.1"/>
    <property type="molecule type" value="Genomic_DNA"/>
</dbReference>
<accession>A0A5K0U7W7</accession>
<organism evidence="6 7">
    <name type="scientific">Yasminevirus sp. GU-2018</name>
    <dbReference type="NCBI Taxonomy" id="2420051"/>
    <lineage>
        <taxon>Viruses</taxon>
        <taxon>Varidnaviria</taxon>
        <taxon>Bamfordvirae</taxon>
        <taxon>Nucleocytoviricota</taxon>
        <taxon>Megaviricetes</taxon>
        <taxon>Imitervirales</taxon>
        <taxon>Mimiviridae</taxon>
        <taxon>Klosneuvirinae</taxon>
        <taxon>Yasminevirus</taxon>
        <taxon>Yasminevirus saudimassiliense</taxon>
    </lineage>
</organism>
<sequence>MVTKSIFIFHRSLRIYDNIGLIQALKESDVVIPIFIFTPEQITSENKFRSLIIVKFMIDALIDLDESLKKLGSKLYIFYGKQPTVLKQLLRNDPDIDTVYINKDYTPYAVKREDELRNVTEKENRTFEVYEDCLLHDVNSIQNKSGTFYSVFTPFYEEALKHDVPKPRTVKMNNFVKKSHDIPNETTFDEIKKICKYDEVELFDFVSSREEGSKRIKELKNFKQYDKTRDTLTLETTRLSPYIKFGLVSVREFYHRIKTLYGIRHPLIRQLYWREFYYNLSYNRQDILEDASSFRESYDNITWKKNAETKKMFELWKTGKTGYPVVDAGMRELNVTGYMHNRARLITSNFLVKHLFIDWREGEKYFASKLIDYDPSVNNGNWQFTSGSGADSQPFFRMMNPWLQQEKHDKNCAYIKTWIPELEDVPNEDIHSWQKTHQDHIDSGVKYPKPCKMYDHTKLKKESKDVYSKAFNK</sequence>
<gene>
    <name evidence="6" type="ORF">YASMINEVIRUS_370</name>
</gene>
<evidence type="ECO:0000259" key="5">
    <source>
        <dbReference type="PROSITE" id="PS51645"/>
    </source>
</evidence>
<dbReference type="InterPro" id="IPR036134">
    <property type="entry name" value="Crypto/Photolyase_FAD-like_sf"/>
</dbReference>
<evidence type="ECO:0000256" key="2">
    <source>
        <dbReference type="ARBA" id="ARBA00022630"/>
    </source>
</evidence>
<feature type="domain" description="Photolyase/cryptochrome alpha/beta" evidence="5">
    <location>
        <begin position="3"/>
        <end position="135"/>
    </location>
</feature>
<dbReference type="GO" id="GO:0006950">
    <property type="term" value="P:response to stress"/>
    <property type="evidence" value="ECO:0007669"/>
    <property type="project" value="UniProtKB-ARBA"/>
</dbReference>
<dbReference type="InterPro" id="IPR002081">
    <property type="entry name" value="Cryptochrome/DNA_photolyase_1"/>
</dbReference>
<dbReference type="InterPro" id="IPR005101">
    <property type="entry name" value="Cryptochr/Photolyase_FAD-bd"/>
</dbReference>
<dbReference type="SUPFAM" id="SSF48173">
    <property type="entry name" value="Cryptochrome/photolyase FAD-binding domain"/>
    <property type="match status" value="1"/>
</dbReference>
<dbReference type="GO" id="GO:0006139">
    <property type="term" value="P:nucleobase-containing compound metabolic process"/>
    <property type="evidence" value="ECO:0007669"/>
    <property type="project" value="UniProtKB-ARBA"/>
</dbReference>
<evidence type="ECO:0000256" key="4">
    <source>
        <dbReference type="ARBA" id="ARBA00022991"/>
    </source>
</evidence>